<organism evidence="6 7">
    <name type="scientific">Eptatretus burgeri</name>
    <name type="common">Inshore hagfish</name>
    <dbReference type="NCBI Taxonomy" id="7764"/>
    <lineage>
        <taxon>Eukaryota</taxon>
        <taxon>Metazoa</taxon>
        <taxon>Chordata</taxon>
        <taxon>Craniata</taxon>
        <taxon>Vertebrata</taxon>
        <taxon>Cyclostomata</taxon>
        <taxon>Myxini</taxon>
        <taxon>Myxiniformes</taxon>
        <taxon>Myxinidae</taxon>
        <taxon>Eptatretinae</taxon>
        <taxon>Eptatretus</taxon>
    </lineage>
</organism>
<evidence type="ECO:0008006" key="8">
    <source>
        <dbReference type="Google" id="ProtNLM"/>
    </source>
</evidence>
<feature type="compositionally biased region" description="Polar residues" evidence="5">
    <location>
        <begin position="154"/>
        <end position="174"/>
    </location>
</feature>
<evidence type="ECO:0000256" key="3">
    <source>
        <dbReference type="ARBA" id="ARBA00022737"/>
    </source>
</evidence>
<dbReference type="GO" id="GO:0005871">
    <property type="term" value="C:kinesin complex"/>
    <property type="evidence" value="ECO:0007669"/>
    <property type="project" value="InterPro"/>
</dbReference>
<dbReference type="GO" id="GO:0019894">
    <property type="term" value="F:kinesin binding"/>
    <property type="evidence" value="ECO:0007669"/>
    <property type="project" value="TreeGrafter"/>
</dbReference>
<evidence type="ECO:0000256" key="4">
    <source>
        <dbReference type="ARBA" id="ARBA00022803"/>
    </source>
</evidence>
<dbReference type="GO" id="GO:0005737">
    <property type="term" value="C:cytoplasm"/>
    <property type="evidence" value="ECO:0007669"/>
    <property type="project" value="UniProtKB-SubCell"/>
</dbReference>
<evidence type="ECO:0000256" key="5">
    <source>
        <dbReference type="SAM" id="MobiDB-lite"/>
    </source>
</evidence>
<accession>A0A8C4Q816</accession>
<dbReference type="GO" id="GO:0007018">
    <property type="term" value="P:microtubule-based movement"/>
    <property type="evidence" value="ECO:0007669"/>
    <property type="project" value="TreeGrafter"/>
</dbReference>
<sequence>MWGLTMSSKDPVIEKMSQDEIMTTTRQVVQGLDALKNDYRSVLHNLNDTLRVIEHPEEQRIVEEKSSIVARSLEMITGLGEAQVMLALTNHLNAVESEKQKQRAQVRRLGQENSWLREELAGTQQKLQRSEQQVAQLEEEKKQLEFMNHLMKLNDNQPSSTNPKEMEVTTSLSVLSPWRP</sequence>
<keyword evidence="2" id="KW-0963">Cytoplasm</keyword>
<feature type="region of interest" description="Disordered" evidence="5">
    <location>
        <begin position="152"/>
        <end position="180"/>
    </location>
</feature>
<comment type="subcellular location">
    <subcellularLocation>
        <location evidence="1">Cytoplasm</location>
    </subcellularLocation>
</comment>
<dbReference type="GeneTree" id="ENSGT00940000155555"/>
<reference evidence="6" key="1">
    <citation type="submission" date="2025-08" db="UniProtKB">
        <authorList>
            <consortium name="Ensembl"/>
        </authorList>
    </citation>
    <scope>IDENTIFICATION</scope>
</reference>
<dbReference type="InterPro" id="IPR002151">
    <property type="entry name" value="Kinesin_light"/>
</dbReference>
<name>A0A8C4Q816_EPTBU</name>
<protein>
    <recommendedName>
        <fullName evidence="8">Kinesin light chain</fullName>
    </recommendedName>
</protein>
<dbReference type="AlphaFoldDB" id="A0A8C4Q816"/>
<proteinExistence type="predicted"/>
<dbReference type="PANTHER" id="PTHR45783">
    <property type="entry name" value="KINESIN LIGHT CHAIN"/>
    <property type="match status" value="1"/>
</dbReference>
<keyword evidence="7" id="KW-1185">Reference proteome</keyword>
<evidence type="ECO:0000313" key="6">
    <source>
        <dbReference type="Ensembl" id="ENSEBUP00000011063.1"/>
    </source>
</evidence>
<dbReference type="Proteomes" id="UP000694388">
    <property type="component" value="Unplaced"/>
</dbReference>
<evidence type="ECO:0000256" key="2">
    <source>
        <dbReference type="ARBA" id="ARBA00022490"/>
    </source>
</evidence>
<keyword evidence="3" id="KW-0677">Repeat</keyword>
<keyword evidence="4" id="KW-0802">TPR repeat</keyword>
<dbReference type="OMA" id="PHEERHE"/>
<evidence type="ECO:0000313" key="7">
    <source>
        <dbReference type="Proteomes" id="UP000694388"/>
    </source>
</evidence>
<dbReference type="PANTHER" id="PTHR45783:SF3">
    <property type="entry name" value="KINESIN LIGHT CHAIN"/>
    <property type="match status" value="1"/>
</dbReference>
<reference evidence="6" key="2">
    <citation type="submission" date="2025-09" db="UniProtKB">
        <authorList>
            <consortium name="Ensembl"/>
        </authorList>
    </citation>
    <scope>IDENTIFICATION</scope>
</reference>
<dbReference type="Ensembl" id="ENSEBUT00000011622.1">
    <property type="protein sequence ID" value="ENSEBUP00000011063.1"/>
    <property type="gene ID" value="ENSEBUG00000007106.1"/>
</dbReference>
<evidence type="ECO:0000256" key="1">
    <source>
        <dbReference type="ARBA" id="ARBA00004496"/>
    </source>
</evidence>